<dbReference type="InterPro" id="IPR013655">
    <property type="entry name" value="PAS_fold_3"/>
</dbReference>
<dbReference type="PROSITE" id="PS50887">
    <property type="entry name" value="GGDEF"/>
    <property type="match status" value="1"/>
</dbReference>
<accession>A0A917GWV1</accession>
<dbReference type="NCBIfam" id="TIGR00229">
    <property type="entry name" value="sensory_box"/>
    <property type="match status" value="1"/>
</dbReference>
<evidence type="ECO:0000259" key="7">
    <source>
        <dbReference type="PROSITE" id="PS50887"/>
    </source>
</evidence>
<dbReference type="SMART" id="SM00267">
    <property type="entry name" value="GGDEF"/>
    <property type="match status" value="1"/>
</dbReference>
<evidence type="ECO:0000256" key="2">
    <source>
        <dbReference type="ARBA" id="ARBA00012528"/>
    </source>
</evidence>
<dbReference type="InterPro" id="IPR035965">
    <property type="entry name" value="PAS-like_dom_sf"/>
</dbReference>
<reference evidence="8" key="1">
    <citation type="journal article" date="2014" name="Int. J. Syst. Evol. Microbiol.">
        <title>Complete genome sequence of Corynebacterium casei LMG S-19264T (=DSM 44701T), isolated from a smear-ripened cheese.</title>
        <authorList>
            <consortium name="US DOE Joint Genome Institute (JGI-PGF)"/>
            <person name="Walter F."/>
            <person name="Albersmeier A."/>
            <person name="Kalinowski J."/>
            <person name="Ruckert C."/>
        </authorList>
    </citation>
    <scope>NUCLEOTIDE SEQUENCE</scope>
    <source>
        <strain evidence="8">CGMCC 1.15425</strain>
    </source>
</reference>
<comment type="cofactor">
    <cofactor evidence="1">
        <name>Mg(2+)</name>
        <dbReference type="ChEBI" id="CHEBI:18420"/>
    </cofactor>
</comment>
<dbReference type="OrthoDB" id="73375at2"/>
<dbReference type="NCBIfam" id="TIGR00254">
    <property type="entry name" value="GGDEF"/>
    <property type="match status" value="1"/>
</dbReference>
<feature type="coiled-coil region" evidence="4">
    <location>
        <begin position="190"/>
        <end position="217"/>
    </location>
</feature>
<keyword evidence="4" id="KW-0175">Coiled coil</keyword>
<comment type="catalytic activity">
    <reaction evidence="3">
        <text>2 GTP = 3',3'-c-di-GMP + 2 diphosphate</text>
        <dbReference type="Rhea" id="RHEA:24898"/>
        <dbReference type="ChEBI" id="CHEBI:33019"/>
        <dbReference type="ChEBI" id="CHEBI:37565"/>
        <dbReference type="ChEBI" id="CHEBI:58805"/>
        <dbReference type="EC" id="2.7.7.65"/>
    </reaction>
</comment>
<dbReference type="CDD" id="cd00130">
    <property type="entry name" value="PAS"/>
    <property type="match status" value="1"/>
</dbReference>
<evidence type="ECO:0000259" key="6">
    <source>
        <dbReference type="PROSITE" id="PS50113"/>
    </source>
</evidence>
<organism evidence="8 9">
    <name type="scientific">Pseudohongiella nitratireducens</name>
    <dbReference type="NCBI Taxonomy" id="1768907"/>
    <lineage>
        <taxon>Bacteria</taxon>
        <taxon>Pseudomonadati</taxon>
        <taxon>Pseudomonadota</taxon>
        <taxon>Gammaproteobacteria</taxon>
        <taxon>Pseudomonadales</taxon>
        <taxon>Pseudohongiellaceae</taxon>
        <taxon>Pseudohongiella</taxon>
    </lineage>
</organism>
<dbReference type="Proteomes" id="UP000627715">
    <property type="component" value="Unassembled WGS sequence"/>
</dbReference>
<reference evidence="8" key="2">
    <citation type="submission" date="2020-09" db="EMBL/GenBank/DDBJ databases">
        <authorList>
            <person name="Sun Q."/>
            <person name="Zhou Y."/>
        </authorList>
    </citation>
    <scope>NUCLEOTIDE SEQUENCE</scope>
    <source>
        <strain evidence="8">CGMCC 1.15425</strain>
    </source>
</reference>
<evidence type="ECO:0000259" key="5">
    <source>
        <dbReference type="PROSITE" id="PS50112"/>
    </source>
</evidence>
<dbReference type="AlphaFoldDB" id="A0A917GWV1"/>
<proteinExistence type="predicted"/>
<dbReference type="PROSITE" id="PS50112">
    <property type="entry name" value="PAS"/>
    <property type="match status" value="1"/>
</dbReference>
<dbReference type="InterPro" id="IPR000014">
    <property type="entry name" value="PAS"/>
</dbReference>
<evidence type="ECO:0000256" key="4">
    <source>
        <dbReference type="SAM" id="Coils"/>
    </source>
</evidence>
<name>A0A917GWV1_9GAMM</name>
<keyword evidence="9" id="KW-1185">Reference proteome</keyword>
<dbReference type="PANTHER" id="PTHR45138">
    <property type="entry name" value="REGULATORY COMPONENTS OF SENSORY TRANSDUCTION SYSTEM"/>
    <property type="match status" value="1"/>
</dbReference>
<dbReference type="Gene3D" id="3.30.450.20">
    <property type="entry name" value="PAS domain"/>
    <property type="match status" value="2"/>
</dbReference>
<evidence type="ECO:0000256" key="3">
    <source>
        <dbReference type="ARBA" id="ARBA00034247"/>
    </source>
</evidence>
<dbReference type="SUPFAM" id="SSF55785">
    <property type="entry name" value="PYP-like sensor domain (PAS domain)"/>
    <property type="match status" value="2"/>
</dbReference>
<dbReference type="InterPro" id="IPR001610">
    <property type="entry name" value="PAC"/>
</dbReference>
<dbReference type="Gene3D" id="3.30.70.270">
    <property type="match status" value="1"/>
</dbReference>
<dbReference type="InterPro" id="IPR050469">
    <property type="entry name" value="Diguanylate_Cyclase"/>
</dbReference>
<dbReference type="InterPro" id="IPR029787">
    <property type="entry name" value="Nucleotide_cyclase"/>
</dbReference>
<dbReference type="PANTHER" id="PTHR45138:SF9">
    <property type="entry name" value="DIGUANYLATE CYCLASE DGCM-RELATED"/>
    <property type="match status" value="1"/>
</dbReference>
<feature type="domain" description="PAC" evidence="6">
    <location>
        <begin position="133"/>
        <end position="185"/>
    </location>
</feature>
<evidence type="ECO:0000313" key="8">
    <source>
        <dbReference type="EMBL" id="GGG58605.1"/>
    </source>
</evidence>
<dbReference type="EC" id="2.7.7.65" evidence="2"/>
<dbReference type="GO" id="GO:0052621">
    <property type="term" value="F:diguanylate cyclase activity"/>
    <property type="evidence" value="ECO:0007669"/>
    <property type="project" value="UniProtKB-EC"/>
</dbReference>
<protein>
    <recommendedName>
        <fullName evidence="2">diguanylate cyclase</fullName>
        <ecNumber evidence="2">2.7.7.65</ecNumber>
    </recommendedName>
</protein>
<dbReference type="EMBL" id="BMIY01000006">
    <property type="protein sequence ID" value="GGG58605.1"/>
    <property type="molecule type" value="Genomic_DNA"/>
</dbReference>
<dbReference type="InterPro" id="IPR043128">
    <property type="entry name" value="Rev_trsase/Diguanyl_cyclase"/>
</dbReference>
<dbReference type="SMART" id="SM00091">
    <property type="entry name" value="PAS"/>
    <property type="match status" value="1"/>
</dbReference>
<feature type="domain" description="PAS" evidence="5">
    <location>
        <begin position="59"/>
        <end position="129"/>
    </location>
</feature>
<dbReference type="GO" id="GO:0005886">
    <property type="term" value="C:plasma membrane"/>
    <property type="evidence" value="ECO:0007669"/>
    <property type="project" value="TreeGrafter"/>
</dbReference>
<dbReference type="GO" id="GO:1902201">
    <property type="term" value="P:negative regulation of bacterial-type flagellum-dependent cell motility"/>
    <property type="evidence" value="ECO:0007669"/>
    <property type="project" value="TreeGrafter"/>
</dbReference>
<dbReference type="SMART" id="SM00086">
    <property type="entry name" value="PAC"/>
    <property type="match status" value="2"/>
</dbReference>
<dbReference type="InterPro" id="IPR000700">
    <property type="entry name" value="PAS-assoc_C"/>
</dbReference>
<sequence>MKTRKSCDEEVVIGKDNESQRWVRLIGFPEIIQGECRRLYGTIQDVTEQKRREEALWQSEEAFRNNFIHAGIGMALVATNGTWLQVNRTLCGMIGYAESELMKLTFQDITHPEDLDNDLILLNEVVEGKREHYQMEKRYFHKKGHIVHVLLSVSVVRNKYQSMKNFISQIIDISDLHEAQRKVTGLLRTSKDQNKELMKLQNQLTKANKVLKQENQTDPLTGLGNRRAFHLAINEVLSSRRYKPLGIAMIDVDHFKKYNDTYGHLEGDLVLKKLGNVLRRCVREQDTVIRFGGEEFSVIMPGSTLEESRVMAERVRQAIAEERFPNQGITVSIGVSSRSGEDDIDTLLKRADEALYDAKANGRNCVATELKNPGSDNNGS</sequence>
<dbReference type="PROSITE" id="PS50113">
    <property type="entry name" value="PAC"/>
    <property type="match status" value="1"/>
</dbReference>
<dbReference type="FunFam" id="3.30.70.270:FF:000001">
    <property type="entry name" value="Diguanylate cyclase domain protein"/>
    <property type="match status" value="1"/>
</dbReference>
<dbReference type="InterPro" id="IPR000160">
    <property type="entry name" value="GGDEF_dom"/>
</dbReference>
<comment type="caution">
    <text evidence="8">The sequence shown here is derived from an EMBL/GenBank/DDBJ whole genome shotgun (WGS) entry which is preliminary data.</text>
</comment>
<feature type="domain" description="GGDEF" evidence="7">
    <location>
        <begin position="243"/>
        <end position="371"/>
    </location>
</feature>
<dbReference type="Pfam" id="PF00990">
    <property type="entry name" value="GGDEF"/>
    <property type="match status" value="1"/>
</dbReference>
<dbReference type="CDD" id="cd01949">
    <property type="entry name" value="GGDEF"/>
    <property type="match status" value="1"/>
</dbReference>
<gene>
    <name evidence="8" type="ORF">GCM10011403_14890</name>
</gene>
<evidence type="ECO:0000256" key="1">
    <source>
        <dbReference type="ARBA" id="ARBA00001946"/>
    </source>
</evidence>
<evidence type="ECO:0000313" key="9">
    <source>
        <dbReference type="Proteomes" id="UP000627715"/>
    </source>
</evidence>
<dbReference type="Pfam" id="PF08447">
    <property type="entry name" value="PAS_3"/>
    <property type="match status" value="1"/>
</dbReference>
<dbReference type="GO" id="GO:0043709">
    <property type="term" value="P:cell adhesion involved in single-species biofilm formation"/>
    <property type="evidence" value="ECO:0007669"/>
    <property type="project" value="TreeGrafter"/>
</dbReference>
<dbReference type="RefSeq" id="WP_068811930.1">
    <property type="nucleotide sequence ID" value="NZ_BMIY01000006.1"/>
</dbReference>
<dbReference type="SUPFAM" id="SSF55073">
    <property type="entry name" value="Nucleotide cyclase"/>
    <property type="match status" value="1"/>
</dbReference>